<evidence type="ECO:0000313" key="2">
    <source>
        <dbReference type="Proteomes" id="UP001302349"/>
    </source>
</evidence>
<reference evidence="1 2" key="1">
    <citation type="journal article" date="2023" name="Microbiol. Resour. Announc.">
        <title>Complete Genome Sequence of Imperialibacter roseus strain P4T.</title>
        <authorList>
            <person name="Tizabi D.R."/>
            <person name="Bachvaroff T."/>
            <person name="Hill R.T."/>
        </authorList>
    </citation>
    <scope>NUCLEOTIDE SEQUENCE [LARGE SCALE GENOMIC DNA]</scope>
    <source>
        <strain evidence="1 2">P4T</strain>
    </source>
</reference>
<dbReference type="Proteomes" id="UP001302349">
    <property type="component" value="Chromosome"/>
</dbReference>
<gene>
    <name evidence="1" type="ORF">RT717_09290</name>
</gene>
<organism evidence="1 2">
    <name type="scientific">Imperialibacter roseus</name>
    <dbReference type="NCBI Taxonomy" id="1324217"/>
    <lineage>
        <taxon>Bacteria</taxon>
        <taxon>Pseudomonadati</taxon>
        <taxon>Bacteroidota</taxon>
        <taxon>Cytophagia</taxon>
        <taxon>Cytophagales</taxon>
        <taxon>Flammeovirgaceae</taxon>
        <taxon>Imperialibacter</taxon>
    </lineage>
</organism>
<accession>A0ABZ0IWT0</accession>
<sequence length="498" mass="56337">MAVGKEILISFSSEDNHPRIAGDRGWVTSFCKFLTTLLTQIMKEEPHVRMIDESQQDPGEIEKAAVLIAILSNNFKADGKLVKGISHFGVKATEDKNLSVAGKARMFKVLKHPVEIDSVLPEYEEILPYDLFQIDPMTGEAQEYTRYFGSEAERSYWLKLVDMSYDIFQILDKLGSTKKATKDIVPKERTVYLASTGVDILIQRDIIKRELLRHGYRVLPEQSLPKEAKLLEAMVKSDLEKCRLSIHLIGEDYGYKPKGSDLSIVDIQNKIASEYVLKVIEHNSKSADREPFSRLIWLSPDMVNVSERQKIFIEDLKSDAAAVEEAEVLQITLQELKSIVREELLTGGRFKTRDHYAREDEDSKGGKMIYLICDKSDAEAAQPIAKALTAKGCEVMTSLFDGDLIDLRYLHQENLRRCDASLIYFGKANHQWIKAKLQDLLKAPGFGRIKPLKAKAIYVAGEAKVKAEEFKEEGTLILTGNGEFKADSLKPFLEKIEK</sequence>
<keyword evidence="2" id="KW-1185">Reference proteome</keyword>
<dbReference type="RefSeq" id="WP_317491459.1">
    <property type="nucleotide sequence ID" value="NZ_CP136051.1"/>
</dbReference>
<proteinExistence type="predicted"/>
<dbReference type="EMBL" id="CP136051">
    <property type="protein sequence ID" value="WOK08828.1"/>
    <property type="molecule type" value="Genomic_DNA"/>
</dbReference>
<protein>
    <submittedName>
        <fullName evidence="1">DUF4062 domain-containing protein</fullName>
    </submittedName>
</protein>
<name>A0ABZ0IWT0_9BACT</name>
<evidence type="ECO:0000313" key="1">
    <source>
        <dbReference type="EMBL" id="WOK08828.1"/>
    </source>
</evidence>